<gene>
    <name evidence="2" type="ORF">IV56_GL001323</name>
</gene>
<dbReference type="OrthoDB" id="9979269at2"/>
<dbReference type="Proteomes" id="UP000050969">
    <property type="component" value="Unassembled WGS sequence"/>
</dbReference>
<comment type="caution">
    <text evidence="2">The sequence shown here is derived from an EMBL/GenBank/DDBJ whole genome shotgun (WGS) entry which is preliminary data.</text>
</comment>
<sequence>MGKFYLYLIITIVLLGVAIFNFITQRYWQGAGDLFVGLIGIFITVGTYSDLKKKS</sequence>
<feature type="transmembrane region" description="Helical" evidence="1">
    <location>
        <begin position="34"/>
        <end position="51"/>
    </location>
</feature>
<proteinExistence type="predicted"/>
<dbReference type="EMBL" id="JQCE01000005">
    <property type="protein sequence ID" value="KRO18195.1"/>
    <property type="molecule type" value="Genomic_DNA"/>
</dbReference>
<dbReference type="RefSeq" id="WP_156321522.1">
    <property type="nucleotide sequence ID" value="NZ_BBBX01000001.1"/>
</dbReference>
<name>A0A0R2N376_9LACO</name>
<reference evidence="2 3" key="1">
    <citation type="journal article" date="2015" name="Genome Announc.">
        <title>Expanding the biotechnology potential of lactobacilli through comparative genomics of 213 strains and associated genera.</title>
        <authorList>
            <person name="Sun Z."/>
            <person name="Harris H.M."/>
            <person name="McCann A."/>
            <person name="Guo C."/>
            <person name="Argimon S."/>
            <person name="Zhang W."/>
            <person name="Yang X."/>
            <person name="Jeffery I.B."/>
            <person name="Cooney J.C."/>
            <person name="Kagawa T.F."/>
            <person name="Liu W."/>
            <person name="Song Y."/>
            <person name="Salvetti E."/>
            <person name="Wrobel A."/>
            <person name="Rasinkangas P."/>
            <person name="Parkhill J."/>
            <person name="Rea M.C."/>
            <person name="O'Sullivan O."/>
            <person name="Ritari J."/>
            <person name="Douillard F.P."/>
            <person name="Paul Ross R."/>
            <person name="Yang R."/>
            <person name="Briner A.E."/>
            <person name="Felis G.E."/>
            <person name="de Vos W.M."/>
            <person name="Barrangou R."/>
            <person name="Klaenhammer T.R."/>
            <person name="Caufield P.W."/>
            <person name="Cui Y."/>
            <person name="Zhang H."/>
            <person name="O'Toole P.W."/>
        </authorList>
    </citation>
    <scope>NUCLEOTIDE SEQUENCE [LARGE SCALE GENOMIC DNA]</scope>
    <source>
        <strain evidence="2 3">DSM 24301</strain>
    </source>
</reference>
<evidence type="ECO:0000256" key="1">
    <source>
        <dbReference type="SAM" id="Phobius"/>
    </source>
</evidence>
<organism evidence="2 3">
    <name type="scientific">Lacticaseibacillus saniviri JCM 17471 = DSM 24301</name>
    <dbReference type="NCBI Taxonomy" id="1293598"/>
    <lineage>
        <taxon>Bacteria</taxon>
        <taxon>Bacillati</taxon>
        <taxon>Bacillota</taxon>
        <taxon>Bacilli</taxon>
        <taxon>Lactobacillales</taxon>
        <taxon>Lactobacillaceae</taxon>
        <taxon>Lacticaseibacillus</taxon>
    </lineage>
</organism>
<protein>
    <submittedName>
        <fullName evidence="2">Uncharacterized protein</fullName>
    </submittedName>
</protein>
<keyword evidence="1" id="KW-0812">Transmembrane</keyword>
<feature type="transmembrane region" description="Helical" evidence="1">
    <location>
        <begin position="5"/>
        <end position="28"/>
    </location>
</feature>
<accession>A0A0R2N376</accession>
<keyword evidence="1" id="KW-0472">Membrane</keyword>
<keyword evidence="1" id="KW-1133">Transmembrane helix</keyword>
<evidence type="ECO:0000313" key="3">
    <source>
        <dbReference type="Proteomes" id="UP000050969"/>
    </source>
</evidence>
<dbReference type="AlphaFoldDB" id="A0A0R2N376"/>
<keyword evidence="3" id="KW-1185">Reference proteome</keyword>
<evidence type="ECO:0000313" key="2">
    <source>
        <dbReference type="EMBL" id="KRO18195.1"/>
    </source>
</evidence>
<dbReference type="STRING" id="1293598.IV56_GL001323"/>
<dbReference type="PATRIC" id="fig|1293598.4.peg.1387"/>